<dbReference type="EMBL" id="BTRK01000001">
    <property type="protein sequence ID" value="GMR30955.1"/>
    <property type="molecule type" value="Genomic_DNA"/>
</dbReference>
<keyword evidence="2" id="KW-1185">Reference proteome</keyword>
<protein>
    <submittedName>
        <fullName evidence="1">Uncharacterized protein</fullName>
    </submittedName>
</protein>
<organism evidence="1 2">
    <name type="scientific">Pristionchus mayeri</name>
    <dbReference type="NCBI Taxonomy" id="1317129"/>
    <lineage>
        <taxon>Eukaryota</taxon>
        <taxon>Metazoa</taxon>
        <taxon>Ecdysozoa</taxon>
        <taxon>Nematoda</taxon>
        <taxon>Chromadorea</taxon>
        <taxon>Rhabditida</taxon>
        <taxon>Rhabditina</taxon>
        <taxon>Diplogasteromorpha</taxon>
        <taxon>Diplogasteroidea</taxon>
        <taxon>Neodiplogasteridae</taxon>
        <taxon>Pristionchus</taxon>
    </lineage>
</organism>
<accession>A0AAN4Z474</accession>
<evidence type="ECO:0000313" key="1">
    <source>
        <dbReference type="EMBL" id="GMR30955.1"/>
    </source>
</evidence>
<proteinExistence type="predicted"/>
<gene>
    <name evidence="1" type="ORF">PMAYCL1PPCAC_01150</name>
</gene>
<dbReference type="AlphaFoldDB" id="A0AAN4Z474"/>
<feature type="non-terminal residue" evidence="1">
    <location>
        <position position="1"/>
    </location>
</feature>
<reference evidence="2" key="1">
    <citation type="submission" date="2022-10" db="EMBL/GenBank/DDBJ databases">
        <title>Genome assembly of Pristionchus species.</title>
        <authorList>
            <person name="Yoshida K."/>
            <person name="Sommer R.J."/>
        </authorList>
    </citation>
    <scope>NUCLEOTIDE SEQUENCE [LARGE SCALE GENOMIC DNA]</scope>
    <source>
        <strain evidence="2">RS5460</strain>
    </source>
</reference>
<dbReference type="Proteomes" id="UP001328107">
    <property type="component" value="Unassembled WGS sequence"/>
</dbReference>
<name>A0AAN4Z474_9BILA</name>
<sequence>YNAVDEMKEEPFELEGEPIDEFDKIKQDDSVIKVSTIDAPNNIKEKPLEISDVEYRGSSFKLSFF</sequence>
<evidence type="ECO:0000313" key="2">
    <source>
        <dbReference type="Proteomes" id="UP001328107"/>
    </source>
</evidence>
<comment type="caution">
    <text evidence="1">The sequence shown here is derived from an EMBL/GenBank/DDBJ whole genome shotgun (WGS) entry which is preliminary data.</text>
</comment>